<evidence type="ECO:0000313" key="2">
    <source>
        <dbReference type="Proteomes" id="UP000663879"/>
    </source>
</evidence>
<evidence type="ECO:0000313" key="1">
    <source>
        <dbReference type="EMBL" id="CAF0961077.1"/>
    </source>
</evidence>
<name>A0A814DXS6_9BILA</name>
<organism evidence="1 2">
    <name type="scientific">Brachionus calyciflorus</name>
    <dbReference type="NCBI Taxonomy" id="104777"/>
    <lineage>
        <taxon>Eukaryota</taxon>
        <taxon>Metazoa</taxon>
        <taxon>Spiralia</taxon>
        <taxon>Gnathifera</taxon>
        <taxon>Rotifera</taxon>
        <taxon>Eurotatoria</taxon>
        <taxon>Monogononta</taxon>
        <taxon>Pseudotrocha</taxon>
        <taxon>Ploima</taxon>
        <taxon>Brachionidae</taxon>
        <taxon>Brachionus</taxon>
    </lineage>
</organism>
<sequence length="139" mass="16609">MWRHIQNVGLTNIYRNSSIHRFILKFPLVLALSPEKDVESSFQKIKEKIADDDSKSKIDEFFTYFEDTYLGSTKLVKSSNRRNARMVEQRTEPMFEIKLWNLHRRVQECIPRTNNFVEAWHNSFSNMLKSHPLVYKLVD</sequence>
<dbReference type="EMBL" id="CAJNOC010002978">
    <property type="protein sequence ID" value="CAF0961077.1"/>
    <property type="molecule type" value="Genomic_DNA"/>
</dbReference>
<proteinExistence type="predicted"/>
<protein>
    <submittedName>
        <fullName evidence="1">Uncharacterized protein</fullName>
    </submittedName>
</protein>
<keyword evidence="2" id="KW-1185">Reference proteome</keyword>
<reference evidence="1" key="1">
    <citation type="submission" date="2021-02" db="EMBL/GenBank/DDBJ databases">
        <authorList>
            <person name="Nowell W R."/>
        </authorList>
    </citation>
    <scope>NUCLEOTIDE SEQUENCE</scope>
    <source>
        <strain evidence="1">Ploen Becks lab</strain>
    </source>
</reference>
<dbReference type="OrthoDB" id="7442310at2759"/>
<dbReference type="AlphaFoldDB" id="A0A814DXS6"/>
<gene>
    <name evidence="1" type="ORF">OXX778_LOCUS14451</name>
</gene>
<comment type="caution">
    <text evidence="1">The sequence shown here is derived from an EMBL/GenBank/DDBJ whole genome shotgun (WGS) entry which is preliminary data.</text>
</comment>
<accession>A0A814DXS6</accession>
<dbReference type="Proteomes" id="UP000663879">
    <property type="component" value="Unassembled WGS sequence"/>
</dbReference>